<dbReference type="PANTHER" id="PTHR47359">
    <property type="entry name" value="PEPTIDOGLYCAN DL-ENDOPEPTIDASE CWLO"/>
    <property type="match status" value="1"/>
</dbReference>
<evidence type="ECO:0000313" key="7">
    <source>
        <dbReference type="Proteomes" id="UP000661858"/>
    </source>
</evidence>
<proteinExistence type="inferred from homology"/>
<evidence type="ECO:0000256" key="4">
    <source>
        <dbReference type="ARBA" id="ARBA00022807"/>
    </source>
</evidence>
<evidence type="ECO:0000256" key="3">
    <source>
        <dbReference type="ARBA" id="ARBA00022801"/>
    </source>
</evidence>
<keyword evidence="4" id="KW-0788">Thiol protease</keyword>
<evidence type="ECO:0000259" key="5">
    <source>
        <dbReference type="PROSITE" id="PS51935"/>
    </source>
</evidence>
<dbReference type="InterPro" id="IPR051794">
    <property type="entry name" value="PG_Endopeptidase_C40"/>
</dbReference>
<name>A0A937ERA3_9ACTN</name>
<dbReference type="InterPro" id="IPR000064">
    <property type="entry name" value="NLP_P60_dom"/>
</dbReference>
<sequence>MSSRYTKWLAGGAAGLCLFGVTIMGGIAAYVTGADEAQAQAAAAKTLCQSPGGAGLDVDTAQLAQQVSTLVSGSGNVTVSGLPDPKEQLPNAKTIVATGIQLGIPARGQVIALATALQESGLRNLDHGDRDSVGLFQQRPSQGWGTREEIMNPVYASKKFYNALKSVKGWESMPVTVAAQKVQKSATPDAYAQHEPLATALQQAIAPTLGATVTSPTGAVSNPYALNCTQTDGSQYGTIKAGKLPDGYQIPANAKPAARTAIQWALQQLGTPYQWGGNCTNPHGTDPAGRCDCSSLVQRAYGVAGIQISRTTYTQINEGSAVPADASQLQPGDLVFTEGSASRPEHVSMAIGDGLVVQAPRPGRVVDVVKVAENGTILAVRRIT</sequence>
<evidence type="ECO:0000313" key="6">
    <source>
        <dbReference type="EMBL" id="MBL1086746.1"/>
    </source>
</evidence>
<dbReference type="SUPFAM" id="SSF54001">
    <property type="entry name" value="Cysteine proteinases"/>
    <property type="match status" value="1"/>
</dbReference>
<reference evidence="6" key="1">
    <citation type="submission" date="2021-01" db="EMBL/GenBank/DDBJ databases">
        <title>WGS of actinomycetes isolated from Thailand.</title>
        <authorList>
            <person name="Thawai C."/>
        </authorList>
    </citation>
    <scope>NUCLEOTIDE SEQUENCE</scope>
    <source>
        <strain evidence="6">RCU-197</strain>
    </source>
</reference>
<dbReference type="PROSITE" id="PS51935">
    <property type="entry name" value="NLPC_P60"/>
    <property type="match status" value="1"/>
</dbReference>
<comment type="caution">
    <text evidence="6">The sequence shown here is derived from an EMBL/GenBank/DDBJ whole genome shotgun (WGS) entry which is preliminary data.</text>
</comment>
<keyword evidence="3" id="KW-0378">Hydrolase</keyword>
<protein>
    <submittedName>
        <fullName evidence="6">C40 family peptidase</fullName>
    </submittedName>
</protein>
<accession>A0A937ERA3</accession>
<keyword evidence="7" id="KW-1185">Reference proteome</keyword>
<organism evidence="6 7">
    <name type="scientific">Streptomyces actinomycinicus</name>
    <dbReference type="NCBI Taxonomy" id="1695166"/>
    <lineage>
        <taxon>Bacteria</taxon>
        <taxon>Bacillati</taxon>
        <taxon>Actinomycetota</taxon>
        <taxon>Actinomycetes</taxon>
        <taxon>Kitasatosporales</taxon>
        <taxon>Streptomycetaceae</taxon>
        <taxon>Streptomyces</taxon>
    </lineage>
</organism>
<dbReference type="AlphaFoldDB" id="A0A937ERA3"/>
<dbReference type="EMBL" id="JAERRK010000025">
    <property type="protein sequence ID" value="MBL1086746.1"/>
    <property type="molecule type" value="Genomic_DNA"/>
</dbReference>
<dbReference type="Gene3D" id="3.90.1720.10">
    <property type="entry name" value="endopeptidase domain like (from Nostoc punctiforme)"/>
    <property type="match status" value="1"/>
</dbReference>
<dbReference type="InterPro" id="IPR038765">
    <property type="entry name" value="Papain-like_cys_pep_sf"/>
</dbReference>
<dbReference type="GO" id="GO:0008234">
    <property type="term" value="F:cysteine-type peptidase activity"/>
    <property type="evidence" value="ECO:0007669"/>
    <property type="project" value="UniProtKB-KW"/>
</dbReference>
<feature type="domain" description="NlpC/P60" evidence="5">
    <location>
        <begin position="255"/>
        <end position="384"/>
    </location>
</feature>
<keyword evidence="2" id="KW-0645">Protease</keyword>
<comment type="similarity">
    <text evidence="1">Belongs to the peptidase C40 family.</text>
</comment>
<evidence type="ECO:0000256" key="1">
    <source>
        <dbReference type="ARBA" id="ARBA00007074"/>
    </source>
</evidence>
<dbReference type="GO" id="GO:0006508">
    <property type="term" value="P:proteolysis"/>
    <property type="evidence" value="ECO:0007669"/>
    <property type="project" value="UniProtKB-KW"/>
</dbReference>
<dbReference type="Pfam" id="PF00877">
    <property type="entry name" value="NLPC_P60"/>
    <property type="match status" value="1"/>
</dbReference>
<dbReference type="Proteomes" id="UP000661858">
    <property type="component" value="Unassembled WGS sequence"/>
</dbReference>
<gene>
    <name evidence="6" type="ORF">JK359_33105</name>
</gene>
<dbReference type="PANTHER" id="PTHR47359:SF3">
    <property type="entry name" value="NLP_P60 DOMAIN-CONTAINING PROTEIN-RELATED"/>
    <property type="match status" value="1"/>
</dbReference>
<evidence type="ECO:0000256" key="2">
    <source>
        <dbReference type="ARBA" id="ARBA00022670"/>
    </source>
</evidence>